<evidence type="ECO:0000256" key="3">
    <source>
        <dbReference type="PROSITE-ProRule" id="PRU00284"/>
    </source>
</evidence>
<dbReference type="InterPro" id="IPR004089">
    <property type="entry name" value="MCPsignal_dom"/>
</dbReference>
<comment type="similarity">
    <text evidence="2">Belongs to the methyl-accepting chemotaxis (MCP) protein family.</text>
</comment>
<dbReference type="InterPro" id="IPR051310">
    <property type="entry name" value="MCP_chemotaxis"/>
</dbReference>
<name>A0ABP8L819_9BURK</name>
<dbReference type="PANTHER" id="PTHR43531">
    <property type="entry name" value="PROTEIN ICFG"/>
    <property type="match status" value="1"/>
</dbReference>
<feature type="domain" description="Methyl-accepting transducer" evidence="5">
    <location>
        <begin position="86"/>
        <end position="316"/>
    </location>
</feature>
<evidence type="ECO:0000313" key="7">
    <source>
        <dbReference type="Proteomes" id="UP001501788"/>
    </source>
</evidence>
<dbReference type="PANTHER" id="PTHR43531:SF11">
    <property type="entry name" value="METHYL-ACCEPTING CHEMOTAXIS PROTEIN 3"/>
    <property type="match status" value="1"/>
</dbReference>
<gene>
    <name evidence="6" type="ORF">GCM10023090_16940</name>
</gene>
<reference evidence="7" key="1">
    <citation type="journal article" date="2019" name="Int. J. Syst. Evol. Microbiol.">
        <title>The Global Catalogue of Microorganisms (GCM) 10K type strain sequencing project: providing services to taxonomists for standard genome sequencing and annotation.</title>
        <authorList>
            <consortium name="The Broad Institute Genomics Platform"/>
            <consortium name="The Broad Institute Genome Sequencing Center for Infectious Disease"/>
            <person name="Wu L."/>
            <person name="Ma J."/>
        </authorList>
    </citation>
    <scope>NUCLEOTIDE SEQUENCE [LARGE SCALE GENOMIC DNA]</scope>
    <source>
        <strain evidence="7">JCM 31890</strain>
    </source>
</reference>
<feature type="region of interest" description="Disordered" evidence="4">
    <location>
        <begin position="401"/>
        <end position="429"/>
    </location>
</feature>
<dbReference type="Gene3D" id="1.10.287.950">
    <property type="entry name" value="Methyl-accepting chemotaxis protein"/>
    <property type="match status" value="1"/>
</dbReference>
<sequence>MPYDVIKQWLARLGQRAQDLSHSRTAQTWAALSMALLVVAWSMPGWLDLQSALWCIVGLAIGGLLPHLGRKAAEPAGDIGPVRAVLAQDISTSQQAFSVLQQQVGTTIQTSEAAVFSMLERVNHIHAVSRDMGTRVSQAIEHSARMSELSQAQAVQQAATVQRLAEHQRDYEALRAQSLERVHDVAAQVRDLMPVADQITEIARKIQLISLNAAIEAARAGNSGTGFKVVADEVRRLSGETTAAARHVRDGIHAAASAIDNEFDRLQQTLGIESSGQLEEIAGHVHHMGTTLSDLVPYLADLSASMEADVRRVTEDVLETLAQMQFQDINRQLLEQINRALGSLSDHFSQLYLLVDGNAPPPPQLLEELLQRWTHDYVMYAQRVNHALMTADAGMAVLGHEEPAKPAPEGAESTALSLSPTQGPRIELF</sequence>
<dbReference type="SMART" id="SM00283">
    <property type="entry name" value="MA"/>
    <property type="match status" value="1"/>
</dbReference>
<proteinExistence type="inferred from homology"/>
<evidence type="ECO:0000256" key="1">
    <source>
        <dbReference type="ARBA" id="ARBA00022500"/>
    </source>
</evidence>
<comment type="caution">
    <text evidence="6">The sequence shown here is derived from an EMBL/GenBank/DDBJ whole genome shotgun (WGS) entry which is preliminary data.</text>
</comment>
<organism evidence="6 7">
    <name type="scientific">Acidovorax lacteus</name>
    <dbReference type="NCBI Taxonomy" id="1924988"/>
    <lineage>
        <taxon>Bacteria</taxon>
        <taxon>Pseudomonadati</taxon>
        <taxon>Pseudomonadota</taxon>
        <taxon>Betaproteobacteria</taxon>
        <taxon>Burkholderiales</taxon>
        <taxon>Comamonadaceae</taxon>
        <taxon>Acidovorax</taxon>
    </lineage>
</organism>
<dbReference type="EMBL" id="BAABEX010000011">
    <property type="protein sequence ID" value="GAA4423990.1"/>
    <property type="molecule type" value="Genomic_DNA"/>
</dbReference>
<dbReference type="SUPFAM" id="SSF58104">
    <property type="entry name" value="Methyl-accepting chemotaxis protein (MCP) signaling domain"/>
    <property type="match status" value="1"/>
</dbReference>
<accession>A0ABP8L819</accession>
<keyword evidence="7" id="KW-1185">Reference proteome</keyword>
<evidence type="ECO:0000313" key="6">
    <source>
        <dbReference type="EMBL" id="GAA4423990.1"/>
    </source>
</evidence>
<dbReference type="Proteomes" id="UP001501788">
    <property type="component" value="Unassembled WGS sequence"/>
</dbReference>
<evidence type="ECO:0000259" key="5">
    <source>
        <dbReference type="PROSITE" id="PS50111"/>
    </source>
</evidence>
<protein>
    <recommendedName>
        <fullName evidence="5">Methyl-accepting transducer domain-containing protein</fullName>
    </recommendedName>
</protein>
<evidence type="ECO:0000256" key="4">
    <source>
        <dbReference type="SAM" id="MobiDB-lite"/>
    </source>
</evidence>
<dbReference type="RefSeq" id="WP_345063332.1">
    <property type="nucleotide sequence ID" value="NZ_BAABEX010000011.1"/>
</dbReference>
<dbReference type="Pfam" id="PF00015">
    <property type="entry name" value="MCPsignal"/>
    <property type="match status" value="1"/>
</dbReference>
<evidence type="ECO:0000256" key="2">
    <source>
        <dbReference type="ARBA" id="ARBA00029447"/>
    </source>
</evidence>
<keyword evidence="1" id="KW-0145">Chemotaxis</keyword>
<dbReference type="PROSITE" id="PS50111">
    <property type="entry name" value="CHEMOTAXIS_TRANSDUC_2"/>
    <property type="match status" value="1"/>
</dbReference>
<keyword evidence="3" id="KW-0807">Transducer</keyword>